<dbReference type="GO" id="GO:0003677">
    <property type="term" value="F:DNA binding"/>
    <property type="evidence" value="ECO:0007669"/>
    <property type="project" value="InterPro"/>
</dbReference>
<feature type="compositionally biased region" description="Basic and acidic residues" evidence="1">
    <location>
        <begin position="145"/>
        <end position="154"/>
    </location>
</feature>
<dbReference type="SUPFAM" id="SSF64496">
    <property type="entry name" value="DNA-binding domain of intron-encoded endonucleases"/>
    <property type="match status" value="1"/>
</dbReference>
<evidence type="ECO:0000313" key="3">
    <source>
        <dbReference type="EMBL" id="KAA8498249.1"/>
    </source>
</evidence>
<feature type="compositionally biased region" description="Basic residues" evidence="1">
    <location>
        <begin position="159"/>
        <end position="171"/>
    </location>
</feature>
<feature type="compositionally biased region" description="Basic and acidic residues" evidence="1">
    <location>
        <begin position="343"/>
        <end position="356"/>
    </location>
</feature>
<keyword evidence="4" id="KW-1185">Reference proteome</keyword>
<dbReference type="Proteomes" id="UP000324585">
    <property type="component" value="Unassembled WGS sequence"/>
</dbReference>
<feature type="compositionally biased region" description="Low complexity" evidence="1">
    <location>
        <begin position="219"/>
        <end position="228"/>
    </location>
</feature>
<gene>
    <name evidence="3" type="ORF">FVE85_5834</name>
</gene>
<feature type="region of interest" description="Disordered" evidence="1">
    <location>
        <begin position="145"/>
        <end position="238"/>
    </location>
</feature>
<dbReference type="EMBL" id="VRMN01000001">
    <property type="protein sequence ID" value="KAA8498249.1"/>
    <property type="molecule type" value="Genomic_DNA"/>
</dbReference>
<comment type="caution">
    <text evidence="3">The sequence shown here is derived from an EMBL/GenBank/DDBJ whole genome shotgun (WGS) entry which is preliminary data.</text>
</comment>
<evidence type="ECO:0000256" key="1">
    <source>
        <dbReference type="SAM" id="MobiDB-lite"/>
    </source>
</evidence>
<reference evidence="4" key="1">
    <citation type="journal article" date="2019" name="Nat. Commun.">
        <title>Expansion of phycobilisome linker gene families in mesophilic red algae.</title>
        <authorList>
            <person name="Lee J."/>
            <person name="Kim D."/>
            <person name="Bhattacharya D."/>
            <person name="Yoon H.S."/>
        </authorList>
    </citation>
    <scope>NUCLEOTIDE SEQUENCE [LARGE SCALE GENOMIC DNA]</scope>
    <source>
        <strain evidence="4">CCMP 1328</strain>
    </source>
</reference>
<accession>A0A5J4Z2S3</accession>
<feature type="domain" description="Nuclease associated modular" evidence="2">
    <location>
        <begin position="213"/>
        <end position="249"/>
    </location>
</feature>
<proteinExistence type="predicted"/>
<evidence type="ECO:0000259" key="2">
    <source>
        <dbReference type="Pfam" id="PF07460"/>
    </source>
</evidence>
<sequence>MNFGSDKSLDGSRNARLDMAFIPNGCLALRQGHFLFEVALMFPTRTRQTCSLDVVGSTRSVAAVEAGDQSDGRKEKRSNAQRVFSEGHREKISIGLRRYHAQRRAKMGDTDETIARAAGNTIAHDASATFPASTVDVELRHDRVYLKSEPERRQTRLSSHSKPKKQAKPRRAAMSEETRRKISHRVQQYYLENPDARDQRRRNKTGALNPMFNRRHSAAARAKMQAQKRGSKNPNYGKQLDAQHRERISAAMRLAWERRQASTSTSKQATMDERLEQYKRRTRVQNRQIEAMVTQNSGTQKGVVQVKPRLSPTEQRSRGASRSAKHSALAQTLPKFVVSLSPDSHDRTKEDVSEPHRRLALLLEQIRSN</sequence>
<protein>
    <recommendedName>
        <fullName evidence="2">Nuclease associated modular domain-containing protein</fullName>
    </recommendedName>
</protein>
<dbReference type="InterPro" id="IPR003611">
    <property type="entry name" value="NUMOD3"/>
</dbReference>
<organism evidence="3 4">
    <name type="scientific">Porphyridium purpureum</name>
    <name type="common">Red alga</name>
    <name type="synonym">Porphyridium cruentum</name>
    <dbReference type="NCBI Taxonomy" id="35688"/>
    <lineage>
        <taxon>Eukaryota</taxon>
        <taxon>Rhodophyta</taxon>
        <taxon>Bangiophyceae</taxon>
        <taxon>Porphyridiales</taxon>
        <taxon>Porphyridiaceae</taxon>
        <taxon>Porphyridium</taxon>
    </lineage>
</organism>
<evidence type="ECO:0000313" key="4">
    <source>
        <dbReference type="Proteomes" id="UP000324585"/>
    </source>
</evidence>
<feature type="region of interest" description="Disordered" evidence="1">
    <location>
        <begin position="299"/>
        <end position="356"/>
    </location>
</feature>
<dbReference type="Pfam" id="PF07460">
    <property type="entry name" value="NUMOD3"/>
    <property type="match status" value="1"/>
</dbReference>
<name>A0A5J4Z2S3_PORPP</name>
<dbReference type="AlphaFoldDB" id="A0A5J4Z2S3"/>